<reference evidence="1" key="1">
    <citation type="submission" date="2023-10" db="EMBL/GenBank/DDBJ databases">
        <title>Surveillance and assessment of the effects of hospital wastewater treatment on clearance of pathogenic bacterial and antimicrobial resistance genes.</title>
        <authorList>
            <person name="Wu Y."/>
        </authorList>
    </citation>
    <scope>NUCLEOTIDE SEQUENCE</scope>
    <source>
        <strain evidence="1">23-M-SRM-33-1</strain>
    </source>
</reference>
<protein>
    <submittedName>
        <fullName evidence="1">Uncharacterized protein</fullName>
    </submittedName>
</protein>
<gene>
    <name evidence="1" type="ORF">RZP41_26050</name>
</gene>
<dbReference type="EMBL" id="JAWHZD010000029">
    <property type="protein sequence ID" value="MDV0844678.1"/>
    <property type="molecule type" value="Genomic_DNA"/>
</dbReference>
<dbReference type="Proteomes" id="UP001284547">
    <property type="component" value="Unassembled WGS sequence"/>
</dbReference>
<proteinExistence type="predicted"/>
<organism evidence="1 2">
    <name type="scientific">Klebsiella quasipneumoniae subsp. quasipneumoniae</name>
    <dbReference type="NCBI Taxonomy" id="1667327"/>
    <lineage>
        <taxon>Bacteria</taxon>
        <taxon>Pseudomonadati</taxon>
        <taxon>Pseudomonadota</taxon>
        <taxon>Gammaproteobacteria</taxon>
        <taxon>Enterobacterales</taxon>
        <taxon>Enterobacteriaceae</taxon>
        <taxon>Klebsiella/Raoultella group</taxon>
        <taxon>Klebsiella</taxon>
        <taxon>Klebsiella pneumoniae complex</taxon>
    </lineage>
</organism>
<dbReference type="AlphaFoldDB" id="A0AAW8XYW3"/>
<evidence type="ECO:0000313" key="2">
    <source>
        <dbReference type="Proteomes" id="UP001284547"/>
    </source>
</evidence>
<sequence>MSKKRIVIKGGEVCGFADEVSFLGLDVQAFSQQRVSRIVPTSFLLMAAFLVIRKMCPDKSKLAAWTRRWGCEWKVLIDGETYGPFQCRAAAIEFEKEKIYQQGKLFHAK</sequence>
<accession>A0AAW8XYW3</accession>
<name>A0AAW8XYW3_9ENTR</name>
<dbReference type="RefSeq" id="WP_316941404.1">
    <property type="nucleotide sequence ID" value="NZ_JAWHZD010000029.1"/>
</dbReference>
<evidence type="ECO:0000313" key="1">
    <source>
        <dbReference type="EMBL" id="MDV0844678.1"/>
    </source>
</evidence>
<comment type="caution">
    <text evidence="1">The sequence shown here is derived from an EMBL/GenBank/DDBJ whole genome shotgun (WGS) entry which is preliminary data.</text>
</comment>